<evidence type="ECO:0000256" key="6">
    <source>
        <dbReference type="ARBA" id="ARBA00023136"/>
    </source>
</evidence>
<evidence type="ECO:0000256" key="1">
    <source>
        <dbReference type="ARBA" id="ARBA00004651"/>
    </source>
</evidence>
<dbReference type="NCBIfam" id="TIGR03426">
    <property type="entry name" value="shape_MreD"/>
    <property type="match status" value="1"/>
</dbReference>
<organism evidence="8">
    <name type="scientific">hydrothermal vent metagenome</name>
    <dbReference type="NCBI Taxonomy" id="652676"/>
    <lineage>
        <taxon>unclassified sequences</taxon>
        <taxon>metagenomes</taxon>
        <taxon>ecological metagenomes</taxon>
    </lineage>
</organism>
<evidence type="ECO:0000256" key="7">
    <source>
        <dbReference type="SAM" id="Phobius"/>
    </source>
</evidence>
<comment type="subcellular location">
    <subcellularLocation>
        <location evidence="1">Cell membrane</location>
        <topology evidence="1">Multi-pass membrane protein</topology>
    </subcellularLocation>
</comment>
<dbReference type="InterPro" id="IPR007227">
    <property type="entry name" value="Cell_shape_determining_MreD"/>
</dbReference>
<keyword evidence="4" id="KW-0133">Cell shape</keyword>
<evidence type="ECO:0000256" key="2">
    <source>
        <dbReference type="ARBA" id="ARBA00022475"/>
    </source>
</evidence>
<dbReference type="AlphaFoldDB" id="A0A3B0S4A6"/>
<keyword evidence="6 7" id="KW-0472">Membrane</keyword>
<evidence type="ECO:0008006" key="9">
    <source>
        <dbReference type="Google" id="ProtNLM"/>
    </source>
</evidence>
<evidence type="ECO:0000313" key="8">
    <source>
        <dbReference type="EMBL" id="VAV98692.1"/>
    </source>
</evidence>
<feature type="transmembrane region" description="Helical" evidence="7">
    <location>
        <begin position="134"/>
        <end position="155"/>
    </location>
</feature>
<evidence type="ECO:0000256" key="3">
    <source>
        <dbReference type="ARBA" id="ARBA00022692"/>
    </source>
</evidence>
<name>A0A3B0S4A6_9ZZZZ</name>
<feature type="transmembrane region" description="Helical" evidence="7">
    <location>
        <begin position="108"/>
        <end position="128"/>
    </location>
</feature>
<dbReference type="GO" id="GO:0005886">
    <property type="term" value="C:plasma membrane"/>
    <property type="evidence" value="ECO:0007669"/>
    <property type="project" value="UniProtKB-SubCell"/>
</dbReference>
<dbReference type="GO" id="GO:0008360">
    <property type="term" value="P:regulation of cell shape"/>
    <property type="evidence" value="ECO:0007669"/>
    <property type="project" value="UniProtKB-KW"/>
</dbReference>
<keyword evidence="3 7" id="KW-0812">Transmembrane</keyword>
<sequence length="170" mass="18419">MGYRAEHLLSLLKTVAPLLLGLLGVIILALPIRLFEGAAPTPIIPLVVVFFWSIYAPAYMPSVSVFLIGILQDLLTGGPLGLWAAVYLVTQFVVMSQRSYFLGREQKVVWLGFALAAASASLMLWLVMSLMSGGLLPVGGLLAQMATTVLIYPLFGIAFGEFHRRILVEA</sequence>
<keyword evidence="5 7" id="KW-1133">Transmembrane helix</keyword>
<feature type="transmembrane region" description="Helical" evidence="7">
    <location>
        <begin position="15"/>
        <end position="35"/>
    </location>
</feature>
<keyword evidence="2" id="KW-1003">Cell membrane</keyword>
<feature type="transmembrane region" description="Helical" evidence="7">
    <location>
        <begin position="77"/>
        <end position="96"/>
    </location>
</feature>
<accession>A0A3B0S4A6</accession>
<feature type="transmembrane region" description="Helical" evidence="7">
    <location>
        <begin position="47"/>
        <end position="71"/>
    </location>
</feature>
<dbReference type="EMBL" id="UOEH01000258">
    <property type="protein sequence ID" value="VAV98692.1"/>
    <property type="molecule type" value="Genomic_DNA"/>
</dbReference>
<protein>
    <recommendedName>
        <fullName evidence="9">Rod shape-determining protein MreD</fullName>
    </recommendedName>
</protein>
<evidence type="ECO:0000256" key="4">
    <source>
        <dbReference type="ARBA" id="ARBA00022960"/>
    </source>
</evidence>
<proteinExistence type="predicted"/>
<evidence type="ECO:0000256" key="5">
    <source>
        <dbReference type="ARBA" id="ARBA00022989"/>
    </source>
</evidence>
<gene>
    <name evidence="8" type="ORF">MNBD_ALPHA05-1358</name>
</gene>
<reference evidence="8" key="1">
    <citation type="submission" date="2018-06" db="EMBL/GenBank/DDBJ databases">
        <authorList>
            <person name="Zhirakovskaya E."/>
        </authorList>
    </citation>
    <scope>NUCLEOTIDE SEQUENCE</scope>
</reference>